<sequence length="182" mass="20342">MDTHSAVQALKNGCAQEGLPRTAAKELVRFLFVKRLIGDESGSRLSPSATLDTLWHWMLLETDVRDKVEALIGGKVKHTQATMHHTDEEKMQRRLDTLECFAREGWQPVLSLWEEHGSVLSELAPVTVAPEGIAGEEFVKYTCVGKGIDSVVDELTAQDYDITQAIKTRQTFLLQSVCPFLM</sequence>
<keyword evidence="2" id="KW-1185">Reference proteome</keyword>
<name>A0AAW1NNC2_9CHLO</name>
<protein>
    <submittedName>
        <fullName evidence="1">Uncharacterized protein</fullName>
    </submittedName>
</protein>
<gene>
    <name evidence="1" type="ORF">WJX73_004236</name>
</gene>
<reference evidence="1 2" key="1">
    <citation type="journal article" date="2024" name="Nat. Commun.">
        <title>Phylogenomics reveals the evolutionary origins of lichenization in chlorophyte algae.</title>
        <authorList>
            <person name="Puginier C."/>
            <person name="Libourel C."/>
            <person name="Otte J."/>
            <person name="Skaloud P."/>
            <person name="Haon M."/>
            <person name="Grisel S."/>
            <person name="Petersen M."/>
            <person name="Berrin J.G."/>
            <person name="Delaux P.M."/>
            <person name="Dal Grande F."/>
            <person name="Keller J."/>
        </authorList>
    </citation>
    <scope>NUCLEOTIDE SEQUENCE [LARGE SCALE GENOMIC DNA]</scope>
    <source>
        <strain evidence="1 2">SAG 2036</strain>
    </source>
</reference>
<comment type="caution">
    <text evidence="1">The sequence shown here is derived from an EMBL/GenBank/DDBJ whole genome shotgun (WGS) entry which is preliminary data.</text>
</comment>
<accession>A0AAW1NNC2</accession>
<dbReference type="AlphaFoldDB" id="A0AAW1NNC2"/>
<organism evidence="1 2">
    <name type="scientific">Symbiochloris irregularis</name>
    <dbReference type="NCBI Taxonomy" id="706552"/>
    <lineage>
        <taxon>Eukaryota</taxon>
        <taxon>Viridiplantae</taxon>
        <taxon>Chlorophyta</taxon>
        <taxon>core chlorophytes</taxon>
        <taxon>Trebouxiophyceae</taxon>
        <taxon>Trebouxiales</taxon>
        <taxon>Trebouxiaceae</taxon>
        <taxon>Symbiochloris</taxon>
    </lineage>
</organism>
<evidence type="ECO:0000313" key="2">
    <source>
        <dbReference type="Proteomes" id="UP001465755"/>
    </source>
</evidence>
<dbReference type="Proteomes" id="UP001465755">
    <property type="component" value="Unassembled WGS sequence"/>
</dbReference>
<evidence type="ECO:0000313" key="1">
    <source>
        <dbReference type="EMBL" id="KAK9790961.1"/>
    </source>
</evidence>
<proteinExistence type="predicted"/>
<dbReference type="EMBL" id="JALJOQ010000184">
    <property type="protein sequence ID" value="KAK9790961.1"/>
    <property type="molecule type" value="Genomic_DNA"/>
</dbReference>